<dbReference type="SUPFAM" id="SSF52540">
    <property type="entry name" value="P-loop containing nucleoside triphosphate hydrolases"/>
    <property type="match status" value="1"/>
</dbReference>
<evidence type="ECO:0000256" key="8">
    <source>
        <dbReference type="ARBA" id="ARBA00034617"/>
    </source>
</evidence>
<dbReference type="Gene3D" id="1.10.10.160">
    <property type="match status" value="1"/>
</dbReference>
<dbReference type="PANTHER" id="PTHR11070:SF2">
    <property type="entry name" value="ATP-DEPENDENT DNA HELICASE SRS2"/>
    <property type="match status" value="1"/>
</dbReference>
<dbReference type="PROSITE" id="PS51198">
    <property type="entry name" value="UVRD_HELICASE_ATP_BIND"/>
    <property type="match status" value="1"/>
</dbReference>
<evidence type="ECO:0000259" key="12">
    <source>
        <dbReference type="PROSITE" id="PS51198"/>
    </source>
</evidence>
<dbReference type="RefSeq" id="WP_119790023.1">
    <property type="nucleotide sequence ID" value="NZ_QYZD01000001.1"/>
</dbReference>
<dbReference type="InterPro" id="IPR027417">
    <property type="entry name" value="P-loop_NTPase"/>
</dbReference>
<keyword evidence="6" id="KW-0238">DNA-binding</keyword>
<evidence type="ECO:0000256" key="6">
    <source>
        <dbReference type="ARBA" id="ARBA00023125"/>
    </source>
</evidence>
<keyword evidence="3 11" id="KW-0378">Hydrolase</keyword>
<comment type="similarity">
    <text evidence="1">Belongs to the helicase family. UvrD subfamily.</text>
</comment>
<dbReference type="PROSITE" id="PS51217">
    <property type="entry name" value="UVRD_HELICASE_CTER"/>
    <property type="match status" value="1"/>
</dbReference>
<accession>A0A3A3GMS4</accession>
<evidence type="ECO:0000256" key="10">
    <source>
        <dbReference type="ARBA" id="ARBA00048988"/>
    </source>
</evidence>
<name>A0A3A3GMS4_PANTH</name>
<dbReference type="OrthoDB" id="9810135at2"/>
<dbReference type="GO" id="GO:0005524">
    <property type="term" value="F:ATP binding"/>
    <property type="evidence" value="ECO:0007669"/>
    <property type="project" value="UniProtKB-UniRule"/>
</dbReference>
<evidence type="ECO:0000256" key="3">
    <source>
        <dbReference type="ARBA" id="ARBA00022801"/>
    </source>
</evidence>
<protein>
    <recommendedName>
        <fullName evidence="9">DNA 3'-5' helicase</fullName>
        <ecNumber evidence="9">5.6.2.4</ecNumber>
    </recommendedName>
</protein>
<comment type="catalytic activity">
    <reaction evidence="8">
        <text>Couples ATP hydrolysis with the unwinding of duplex DNA by translocating in the 3'-5' direction.</text>
        <dbReference type="EC" id="5.6.2.4"/>
    </reaction>
</comment>
<keyword evidence="2 11" id="KW-0547">Nucleotide-binding</keyword>
<dbReference type="InterPro" id="IPR014017">
    <property type="entry name" value="DNA_helicase_UvrD-like_C"/>
</dbReference>
<evidence type="ECO:0000256" key="4">
    <source>
        <dbReference type="ARBA" id="ARBA00022806"/>
    </source>
</evidence>
<dbReference type="Pfam" id="PF13361">
    <property type="entry name" value="UvrD_C"/>
    <property type="match status" value="1"/>
</dbReference>
<dbReference type="InterPro" id="IPR014016">
    <property type="entry name" value="UvrD-like_ATP-bd"/>
</dbReference>
<dbReference type="Gene3D" id="1.10.486.10">
    <property type="entry name" value="PCRA, domain 4"/>
    <property type="match status" value="1"/>
</dbReference>
<evidence type="ECO:0000259" key="13">
    <source>
        <dbReference type="PROSITE" id="PS51217"/>
    </source>
</evidence>
<proteinExistence type="inferred from homology"/>
<comment type="catalytic activity">
    <reaction evidence="10">
        <text>ATP + H2O = ADP + phosphate + H(+)</text>
        <dbReference type="Rhea" id="RHEA:13065"/>
        <dbReference type="ChEBI" id="CHEBI:15377"/>
        <dbReference type="ChEBI" id="CHEBI:15378"/>
        <dbReference type="ChEBI" id="CHEBI:30616"/>
        <dbReference type="ChEBI" id="CHEBI:43474"/>
        <dbReference type="ChEBI" id="CHEBI:456216"/>
        <dbReference type="EC" id="5.6.2.4"/>
    </reaction>
</comment>
<dbReference type="EMBL" id="QYZD01000001">
    <property type="protein sequence ID" value="RJG26600.1"/>
    <property type="molecule type" value="Genomic_DNA"/>
</dbReference>
<keyword evidence="5 11" id="KW-0067">ATP-binding</keyword>
<organism evidence="14 15">
    <name type="scientific">Paenibacillus thiaminolyticus</name>
    <name type="common">Bacillus thiaminolyticus</name>
    <dbReference type="NCBI Taxonomy" id="49283"/>
    <lineage>
        <taxon>Bacteria</taxon>
        <taxon>Bacillati</taxon>
        <taxon>Bacillota</taxon>
        <taxon>Bacilli</taxon>
        <taxon>Bacillales</taxon>
        <taxon>Paenibacillaceae</taxon>
        <taxon>Paenibacillus</taxon>
    </lineage>
</organism>
<dbReference type="AlphaFoldDB" id="A0A3A3GMS4"/>
<evidence type="ECO:0000256" key="2">
    <source>
        <dbReference type="ARBA" id="ARBA00022741"/>
    </source>
</evidence>
<dbReference type="GO" id="GO:0000725">
    <property type="term" value="P:recombinational repair"/>
    <property type="evidence" value="ECO:0007669"/>
    <property type="project" value="TreeGrafter"/>
</dbReference>
<feature type="domain" description="UvrD-like helicase C-terminal" evidence="13">
    <location>
        <begin position="313"/>
        <end position="575"/>
    </location>
</feature>
<dbReference type="EC" id="5.6.2.4" evidence="9"/>
<feature type="binding site" evidence="11">
    <location>
        <begin position="37"/>
        <end position="44"/>
    </location>
    <ligand>
        <name>ATP</name>
        <dbReference type="ChEBI" id="CHEBI:30616"/>
    </ligand>
</feature>
<dbReference type="Gene3D" id="3.40.50.300">
    <property type="entry name" value="P-loop containing nucleotide triphosphate hydrolases"/>
    <property type="match status" value="2"/>
</dbReference>
<keyword evidence="7" id="KW-0413">Isomerase</keyword>
<reference evidence="14 15" key="1">
    <citation type="submission" date="2018-09" db="EMBL/GenBank/DDBJ databases">
        <title>Paenibacillus SK2017-BO5.</title>
        <authorList>
            <person name="Piskunova J.V."/>
            <person name="Dubiley S.A."/>
            <person name="Severinov K.V."/>
        </authorList>
    </citation>
    <scope>NUCLEOTIDE SEQUENCE [LARGE SCALE GENOMIC DNA]</scope>
    <source>
        <strain evidence="14 15">BO5</strain>
    </source>
</reference>
<dbReference type="GO" id="GO:0043138">
    <property type="term" value="F:3'-5' DNA helicase activity"/>
    <property type="evidence" value="ECO:0007669"/>
    <property type="project" value="UniProtKB-EC"/>
</dbReference>
<evidence type="ECO:0000256" key="7">
    <source>
        <dbReference type="ARBA" id="ARBA00023235"/>
    </source>
</evidence>
<evidence type="ECO:0000256" key="5">
    <source>
        <dbReference type="ARBA" id="ARBA00022840"/>
    </source>
</evidence>
<dbReference type="InterPro" id="IPR013986">
    <property type="entry name" value="DExx_box_DNA_helicase_dom_sf"/>
</dbReference>
<evidence type="ECO:0000256" key="1">
    <source>
        <dbReference type="ARBA" id="ARBA00009922"/>
    </source>
</evidence>
<evidence type="ECO:0000256" key="9">
    <source>
        <dbReference type="ARBA" id="ARBA00034808"/>
    </source>
</evidence>
<comment type="caution">
    <text evidence="14">The sequence shown here is derived from an EMBL/GenBank/DDBJ whole genome shotgun (WGS) entry which is preliminary data.</text>
</comment>
<dbReference type="PANTHER" id="PTHR11070">
    <property type="entry name" value="UVRD / RECB / PCRA DNA HELICASE FAMILY MEMBER"/>
    <property type="match status" value="1"/>
</dbReference>
<dbReference type="Pfam" id="PF00580">
    <property type="entry name" value="UvrD-helicase"/>
    <property type="match status" value="1"/>
</dbReference>
<dbReference type="InterPro" id="IPR000212">
    <property type="entry name" value="DNA_helicase_UvrD/REP"/>
</dbReference>
<dbReference type="GO" id="GO:0003677">
    <property type="term" value="F:DNA binding"/>
    <property type="evidence" value="ECO:0007669"/>
    <property type="project" value="UniProtKB-KW"/>
</dbReference>
<dbReference type="CDD" id="cd17932">
    <property type="entry name" value="DEXQc_UvrD"/>
    <property type="match status" value="1"/>
</dbReference>
<keyword evidence="4 11" id="KW-0347">Helicase</keyword>
<dbReference type="Proteomes" id="UP000266177">
    <property type="component" value="Unassembled WGS sequence"/>
</dbReference>
<evidence type="ECO:0000256" key="11">
    <source>
        <dbReference type="PROSITE-ProRule" id="PRU00560"/>
    </source>
</evidence>
<evidence type="ECO:0000313" key="15">
    <source>
        <dbReference type="Proteomes" id="UP000266177"/>
    </source>
</evidence>
<sequence>MQEKEGFLASKRREGIVLNTVQTEAVLHTDGPMLLLASPGSGKTTTIVMKIGYLIVEKKADPSRIKAITFSRASAADMRERFARLCPELPVRGVDFSTIHSLAFAVTREHLRNARTDFQIIEGDVDLESRGEAPMGMPALHKKIILRELYKSSAGEHIADDQMDELTTYISFVKNKLLPSDQWERVPCSVPKAAHIARQYEQFKRTGTDKLLLDYDDMLTVAYEAFSRDWKLLQRYQSRYDYILTDESQDTSLVQHEIIGKLAQPHRNLCVVADDDQSIYTWRAAEPDYLLQFKQVYPDAKLLKMEQNYRSSHNIVEVANRFIKQNKQRYDKQMFTANAPQRPIAVTEVAEYEEQAKKVAERVSAMANLRDTAVLYRNNSSSIALMNEFDRAGIPFFIRDGDSRFFSHWVVEDVLNFMRMAFTDRRPDLLEKIHLKFNGYISKQQMAALKDIHNGESVFDNLLRHVPLQDYQIILLQESKETFAGLKEMTPQAAIRVIRTKLGYDKAVEKTCERLGFRKEYIIGILNTLDNIADGLATLPDFAARLKQLEAIMASAKRNRDTNAVTFSTLHSAKGLEFEHVFMIDLVEGIIPSQEDIRSYDKGETAEMEEAVRLFYVGMTRAKSQLELLSYRERGGEKAKRSRFVSYVEKLQPAPAASSAQAATVSVPQAGAVPIIPNAIRTWSGIAAGTKVKHPAFGPGEIVSLDEEAVEIQFASERKRLSASTCLSRGLLALAEEAVPSRG</sequence>
<evidence type="ECO:0000313" key="14">
    <source>
        <dbReference type="EMBL" id="RJG26600.1"/>
    </source>
</evidence>
<gene>
    <name evidence="14" type="ORF">DQX05_00745</name>
</gene>
<dbReference type="GO" id="GO:0016887">
    <property type="term" value="F:ATP hydrolysis activity"/>
    <property type="evidence" value="ECO:0007669"/>
    <property type="project" value="RHEA"/>
</dbReference>
<feature type="domain" description="UvrD-like helicase ATP-binding" evidence="12">
    <location>
        <begin position="16"/>
        <end position="312"/>
    </location>
</feature>